<feature type="compositionally biased region" description="Polar residues" evidence="4">
    <location>
        <begin position="424"/>
        <end position="441"/>
    </location>
</feature>
<dbReference type="Gene3D" id="1.10.167.10">
    <property type="entry name" value="Regulator of G-protein Signalling 4, domain 2"/>
    <property type="match status" value="1"/>
</dbReference>
<dbReference type="GO" id="GO:0046872">
    <property type="term" value="F:metal ion binding"/>
    <property type="evidence" value="ECO:0007669"/>
    <property type="project" value="UniProtKB-KW"/>
</dbReference>
<evidence type="ECO:0000256" key="3">
    <source>
        <dbReference type="SAM" id="Coils"/>
    </source>
</evidence>
<dbReference type="InterPro" id="IPR044926">
    <property type="entry name" value="RGS_subdomain_2"/>
</dbReference>
<dbReference type="Proteomes" id="UP000681722">
    <property type="component" value="Unassembled WGS sequence"/>
</dbReference>
<feature type="region of interest" description="Disordered" evidence="4">
    <location>
        <begin position="422"/>
        <end position="441"/>
    </location>
</feature>
<feature type="coiled-coil region" evidence="3">
    <location>
        <begin position="447"/>
        <end position="501"/>
    </location>
</feature>
<dbReference type="PANTHER" id="PTHR45872:SF2">
    <property type="entry name" value="RHO GUANINE NUCLEOTIDE EXCHANGE FACTOR 2, ISOFORM D"/>
    <property type="match status" value="1"/>
</dbReference>
<keyword evidence="9" id="KW-1185">Reference proteome</keyword>
<evidence type="ECO:0000259" key="5">
    <source>
        <dbReference type="PROSITE" id="PS50081"/>
    </source>
</evidence>
<dbReference type="OrthoDB" id="2272012at2759"/>
<evidence type="ECO:0000256" key="4">
    <source>
        <dbReference type="SAM" id="MobiDB-lite"/>
    </source>
</evidence>
<keyword evidence="1" id="KW-0479">Metal-binding</keyword>
<dbReference type="InterPro" id="IPR036305">
    <property type="entry name" value="RGS_sf"/>
</dbReference>
<dbReference type="InterPro" id="IPR046349">
    <property type="entry name" value="C1-like_sf"/>
</dbReference>
<accession>A0A813ZU01</accession>
<feature type="region of interest" description="Disordered" evidence="4">
    <location>
        <begin position="218"/>
        <end position="274"/>
    </location>
</feature>
<evidence type="ECO:0000313" key="9">
    <source>
        <dbReference type="Proteomes" id="UP000663829"/>
    </source>
</evidence>
<feature type="compositionally biased region" description="Low complexity" evidence="4">
    <location>
        <begin position="312"/>
        <end position="330"/>
    </location>
</feature>
<evidence type="ECO:0008006" key="10">
    <source>
        <dbReference type="Google" id="ProtNLM"/>
    </source>
</evidence>
<dbReference type="SUPFAM" id="SSF48097">
    <property type="entry name" value="Regulator of G-protein signaling, RGS"/>
    <property type="match status" value="1"/>
</dbReference>
<dbReference type="GO" id="GO:0005737">
    <property type="term" value="C:cytoplasm"/>
    <property type="evidence" value="ECO:0007669"/>
    <property type="project" value="InterPro"/>
</dbReference>
<dbReference type="InterPro" id="IPR016137">
    <property type="entry name" value="RGS"/>
</dbReference>
<dbReference type="AlphaFoldDB" id="A0A813ZU01"/>
<feature type="domain" description="Phorbol-ester/DAG-type" evidence="5">
    <location>
        <begin position="793"/>
        <end position="842"/>
    </location>
</feature>
<feature type="region of interest" description="Disordered" evidence="4">
    <location>
        <begin position="850"/>
        <end position="870"/>
    </location>
</feature>
<gene>
    <name evidence="7" type="ORF">GPM918_LOCUS8764</name>
    <name evidence="8" type="ORF">SRO942_LOCUS8766</name>
</gene>
<dbReference type="GO" id="GO:0007186">
    <property type="term" value="P:G protein-coupled receptor signaling pathway"/>
    <property type="evidence" value="ECO:0007669"/>
    <property type="project" value="TreeGrafter"/>
</dbReference>
<evidence type="ECO:0000259" key="6">
    <source>
        <dbReference type="PROSITE" id="PS50132"/>
    </source>
</evidence>
<keyword evidence="3" id="KW-0175">Coiled coil</keyword>
<feature type="compositionally biased region" description="Pro residues" evidence="4">
    <location>
        <begin position="249"/>
        <end position="258"/>
    </location>
</feature>
<feature type="domain" description="RGS" evidence="6">
    <location>
        <begin position="581"/>
        <end position="685"/>
    </location>
</feature>
<evidence type="ECO:0000256" key="1">
    <source>
        <dbReference type="ARBA" id="ARBA00022723"/>
    </source>
</evidence>
<dbReference type="Pfam" id="PF09128">
    <property type="entry name" value="RGS-like"/>
    <property type="match status" value="1"/>
</dbReference>
<dbReference type="PROSITE" id="PS50132">
    <property type="entry name" value="RGS"/>
    <property type="match status" value="1"/>
</dbReference>
<dbReference type="GO" id="GO:0001664">
    <property type="term" value="F:G protein-coupled receptor binding"/>
    <property type="evidence" value="ECO:0007669"/>
    <property type="project" value="TreeGrafter"/>
</dbReference>
<evidence type="ECO:0000313" key="8">
    <source>
        <dbReference type="EMBL" id="CAF3685683.1"/>
    </source>
</evidence>
<feature type="region of interest" description="Disordered" evidence="4">
    <location>
        <begin position="301"/>
        <end position="356"/>
    </location>
</feature>
<dbReference type="InterPro" id="IPR002219">
    <property type="entry name" value="PKC_DAG/PE"/>
</dbReference>
<dbReference type="Gene3D" id="3.30.60.20">
    <property type="match status" value="1"/>
</dbReference>
<dbReference type="PANTHER" id="PTHR45872">
    <property type="entry name" value="RHO GUANINE NUCLEOTIDE EXCHANGE FACTOR 2, ISOFORM D"/>
    <property type="match status" value="1"/>
</dbReference>
<dbReference type="PROSITE" id="PS50081">
    <property type="entry name" value="ZF_DAG_PE_2"/>
    <property type="match status" value="1"/>
</dbReference>
<keyword evidence="2" id="KW-0862">Zinc</keyword>
<dbReference type="InterPro" id="IPR015212">
    <property type="entry name" value="RGS-like_dom"/>
</dbReference>
<dbReference type="SUPFAM" id="SSF57889">
    <property type="entry name" value="Cysteine-rich domain"/>
    <property type="match status" value="1"/>
</dbReference>
<dbReference type="EMBL" id="CAJNOQ010001565">
    <property type="protein sequence ID" value="CAF0903513.1"/>
    <property type="molecule type" value="Genomic_DNA"/>
</dbReference>
<evidence type="ECO:0000256" key="2">
    <source>
        <dbReference type="ARBA" id="ARBA00022833"/>
    </source>
</evidence>
<dbReference type="EMBL" id="CAJOBC010001565">
    <property type="protein sequence ID" value="CAF3685683.1"/>
    <property type="molecule type" value="Genomic_DNA"/>
</dbReference>
<dbReference type="Proteomes" id="UP000663829">
    <property type="component" value="Unassembled WGS sequence"/>
</dbReference>
<name>A0A813ZU01_9BILA</name>
<proteinExistence type="predicted"/>
<feature type="compositionally biased region" description="Low complexity" evidence="4">
    <location>
        <begin position="172"/>
        <end position="196"/>
    </location>
</feature>
<feature type="region of interest" description="Disordered" evidence="4">
    <location>
        <begin position="169"/>
        <end position="196"/>
    </location>
</feature>
<organism evidence="7 9">
    <name type="scientific">Didymodactylos carnosus</name>
    <dbReference type="NCBI Taxonomy" id="1234261"/>
    <lineage>
        <taxon>Eukaryota</taxon>
        <taxon>Metazoa</taxon>
        <taxon>Spiralia</taxon>
        <taxon>Gnathifera</taxon>
        <taxon>Rotifera</taxon>
        <taxon>Eurotatoria</taxon>
        <taxon>Bdelloidea</taxon>
        <taxon>Philodinida</taxon>
        <taxon>Philodinidae</taxon>
        <taxon>Didymodactylos</taxon>
    </lineage>
</organism>
<dbReference type="PROSITE" id="PS00479">
    <property type="entry name" value="ZF_DAG_PE_1"/>
    <property type="match status" value="1"/>
</dbReference>
<protein>
    <recommendedName>
        <fullName evidence="10">Phorbol-ester/DAG-type domain-containing protein</fullName>
    </recommendedName>
</protein>
<dbReference type="GO" id="GO:0005085">
    <property type="term" value="F:guanyl-nucleotide exchange factor activity"/>
    <property type="evidence" value="ECO:0007669"/>
    <property type="project" value="InterPro"/>
</dbReference>
<comment type="caution">
    <text evidence="7">The sequence shown here is derived from an EMBL/GenBank/DDBJ whole genome shotgun (WGS) entry which is preliminary data.</text>
</comment>
<evidence type="ECO:0000313" key="7">
    <source>
        <dbReference type="EMBL" id="CAF0903513.1"/>
    </source>
</evidence>
<sequence>MATVTAVNCPILFQVGKLGTVRVDRTVDVYPETTKPQQISARPCSVASRQLIQKAPSSTQLVYSATPLNIQQSKDSYVPITKWIAGGEEEQLTNNSDIAVIYSVVRNASISAVKRTSSPKIVAGSSNIPVLTRSKQYVIERPSGDHDYSVNATVVTHASKQAQIKSLVTDRSSSTSIQNNISSPLPSPCSSSSSKPVTLIPTPYLNPSTSPSIRIQTSTSFTSHDRKPLHQKRPYSFRMCTPPNNEPTTPLPATPSPPTTTTLRRRSSRTAPRNVIERQLSNLSGRVSQLHEHFIQRLSDLTNSSHRQRNRSLTSLHTTSTTSCTTNSSSPVSGILDTSKTSYRKLVKPRPKSETYDDHHRIVMSTVPSPPQSTVLPLNQSAGSYASLTLLSHPIPKTSQKLLITNQNGSFRSYPSEIKRHDSNVSSLSTTPTNINSTSYSDTKKCRDKYEQSIKQLDVRHKKALRKEYERQKGKNNLIKVQQLEQQIKQCELQLTKLKKRLDLTEIPHELSSVKPSRSDENIVRSEIYWDGSSIPGDEKFNFLRFDPKLLAHSYSTSTSLSSFDDIYLLVSSLNWAPLTVFLNFLLTTTNSDPSHLLFYIFVEDLVHLRKTDKNELVRWIFEIHSTFTMNGSPLYINLPQQQIDSLNRYFENSETFREEDIKTLFNDAKEYVKNYITQNQLTEFNHKRTLGFINLYGDLAMIHDRSKQQHFIEEVLKPHIESLYKSNIDDWNSIKNGRDLALLCSLATYLKRCDIKKCGNIPLDKIPKFFDKEQRRFIAKLQRPNQPKKIKDHLLCEHQFISPTLCQSCNRPLWGINCQGYCCHYCQQAFHRECTLNVEKCPKDRKSALLTKQKKPTNRNPSSPSRVDSIIERREGSLANDAYDPSHDGSDSTVGNILSINKASQDKNPTNLGRCASERLRPHERPVASKNRSTRIIGVSAI</sequence>
<reference evidence="7" key="1">
    <citation type="submission" date="2021-02" db="EMBL/GenBank/DDBJ databases">
        <authorList>
            <person name="Nowell W R."/>
        </authorList>
    </citation>
    <scope>NUCLEOTIDE SEQUENCE</scope>
</reference>